<evidence type="ECO:0000259" key="7">
    <source>
        <dbReference type="PROSITE" id="PS50922"/>
    </source>
</evidence>
<dbReference type="Proteomes" id="UP000276133">
    <property type="component" value="Unassembled WGS sequence"/>
</dbReference>
<evidence type="ECO:0000256" key="3">
    <source>
        <dbReference type="ARBA" id="ARBA00022989"/>
    </source>
</evidence>
<dbReference type="GO" id="GO:0097035">
    <property type="term" value="P:regulation of membrane lipid distribution"/>
    <property type="evidence" value="ECO:0007669"/>
    <property type="project" value="TreeGrafter"/>
</dbReference>
<name>A0A3M7SI83_BRAPC</name>
<evidence type="ECO:0000256" key="2">
    <source>
        <dbReference type="ARBA" id="ARBA00022692"/>
    </source>
</evidence>
<comment type="caution">
    <text evidence="8">The sequence shown here is derived from an EMBL/GenBank/DDBJ whole genome shotgun (WGS) entry which is preliminary data.</text>
</comment>
<proteinExistence type="predicted"/>
<evidence type="ECO:0000256" key="4">
    <source>
        <dbReference type="ARBA" id="ARBA00023136"/>
    </source>
</evidence>
<evidence type="ECO:0000313" key="9">
    <source>
        <dbReference type="Proteomes" id="UP000276133"/>
    </source>
</evidence>
<feature type="transmembrane region" description="Helical" evidence="6">
    <location>
        <begin position="118"/>
        <end position="136"/>
    </location>
</feature>
<feature type="domain" description="TLC" evidence="7">
    <location>
        <begin position="110"/>
        <end position="308"/>
    </location>
</feature>
<dbReference type="PANTHER" id="PTHR13439">
    <property type="entry name" value="CT120 PROTEIN"/>
    <property type="match status" value="1"/>
</dbReference>
<gene>
    <name evidence="8" type="ORF">BpHYR1_024038</name>
</gene>
<dbReference type="GO" id="GO:0055091">
    <property type="term" value="P:phospholipid homeostasis"/>
    <property type="evidence" value="ECO:0007669"/>
    <property type="project" value="TreeGrafter"/>
</dbReference>
<organism evidence="8 9">
    <name type="scientific">Brachionus plicatilis</name>
    <name type="common">Marine rotifer</name>
    <name type="synonym">Brachionus muelleri</name>
    <dbReference type="NCBI Taxonomy" id="10195"/>
    <lineage>
        <taxon>Eukaryota</taxon>
        <taxon>Metazoa</taxon>
        <taxon>Spiralia</taxon>
        <taxon>Gnathifera</taxon>
        <taxon>Rotifera</taxon>
        <taxon>Eurotatoria</taxon>
        <taxon>Monogononta</taxon>
        <taxon>Pseudotrocha</taxon>
        <taxon>Ploima</taxon>
        <taxon>Brachionidae</taxon>
        <taxon>Brachionus</taxon>
    </lineage>
</organism>
<evidence type="ECO:0000256" key="6">
    <source>
        <dbReference type="SAM" id="Phobius"/>
    </source>
</evidence>
<dbReference type="Pfam" id="PF03798">
    <property type="entry name" value="TRAM_LAG1_CLN8"/>
    <property type="match status" value="1"/>
</dbReference>
<dbReference type="InterPro" id="IPR050846">
    <property type="entry name" value="TLCD"/>
</dbReference>
<dbReference type="AlphaFoldDB" id="A0A3M7SI83"/>
<reference evidence="8 9" key="1">
    <citation type="journal article" date="2018" name="Sci. Rep.">
        <title>Genomic signatures of local adaptation to the degree of environmental predictability in rotifers.</title>
        <authorList>
            <person name="Franch-Gras L."/>
            <person name="Hahn C."/>
            <person name="Garcia-Roger E.M."/>
            <person name="Carmona M.J."/>
            <person name="Serra M."/>
            <person name="Gomez A."/>
        </authorList>
    </citation>
    <scope>NUCLEOTIDE SEQUENCE [LARGE SCALE GENOMIC DNA]</scope>
    <source>
        <strain evidence="8">HYR1</strain>
    </source>
</reference>
<keyword evidence="2 5" id="KW-0812">Transmembrane</keyword>
<dbReference type="SMART" id="SM00724">
    <property type="entry name" value="TLC"/>
    <property type="match status" value="1"/>
</dbReference>
<evidence type="ECO:0000256" key="1">
    <source>
        <dbReference type="ARBA" id="ARBA00004141"/>
    </source>
</evidence>
<dbReference type="GO" id="GO:0071709">
    <property type="term" value="P:membrane assembly"/>
    <property type="evidence" value="ECO:0007669"/>
    <property type="project" value="TreeGrafter"/>
</dbReference>
<sequence>MKIEDVPLFVSPNDSILVSYSSSVHDYLNQLSYRNLIVICLILMFSIVFYLISLIVDSVVDKQKHYELSVKSFERYEQAVLRRRRQEDDAVFKIREESEEMEARNGKLAFTIWTNRNLQVSFVHSVLCSLWLLYILIARHSELFADLLYAVTWDAYLVLAFSCGYFLYDFYDICANGYLKREWVVCVHHWIVLLSFGYHMINLISIGYTVVALLMEFNSVFLHARKLLKFYAFKRNSCIVYANCVANILSFVVFRFGILGLIMYSFKVDGHRVSLQYLCMLIAFVLIMTVINVILFKRIIQKDVRILMCAKAIKQPVALHNVESVDQEEKRVDTNHNVVLLVEKN</sequence>
<dbReference type="PROSITE" id="PS50922">
    <property type="entry name" value="TLC"/>
    <property type="match status" value="1"/>
</dbReference>
<feature type="transmembrane region" description="Helical" evidence="6">
    <location>
        <begin position="188"/>
        <end position="217"/>
    </location>
</feature>
<comment type="subcellular location">
    <subcellularLocation>
        <location evidence="1">Membrane</location>
        <topology evidence="1">Multi-pass membrane protein</topology>
    </subcellularLocation>
</comment>
<keyword evidence="9" id="KW-1185">Reference proteome</keyword>
<keyword evidence="4 5" id="KW-0472">Membrane</keyword>
<feature type="transmembrane region" description="Helical" evidence="6">
    <location>
        <begin position="148"/>
        <end position="168"/>
    </location>
</feature>
<protein>
    <submittedName>
        <fullName evidence="8">TLC domain-containing 2-like</fullName>
    </submittedName>
</protein>
<dbReference type="OrthoDB" id="10266980at2759"/>
<feature type="transmembrane region" description="Helical" evidence="6">
    <location>
        <begin position="238"/>
        <end position="263"/>
    </location>
</feature>
<dbReference type="InterPro" id="IPR006634">
    <property type="entry name" value="TLC-dom"/>
</dbReference>
<evidence type="ECO:0000313" key="8">
    <source>
        <dbReference type="EMBL" id="RNA35594.1"/>
    </source>
</evidence>
<dbReference type="GO" id="GO:0007009">
    <property type="term" value="P:plasma membrane organization"/>
    <property type="evidence" value="ECO:0007669"/>
    <property type="project" value="TreeGrafter"/>
</dbReference>
<dbReference type="STRING" id="10195.A0A3M7SI83"/>
<dbReference type="GO" id="GO:0005886">
    <property type="term" value="C:plasma membrane"/>
    <property type="evidence" value="ECO:0007669"/>
    <property type="project" value="TreeGrafter"/>
</dbReference>
<dbReference type="PANTHER" id="PTHR13439:SF4">
    <property type="entry name" value="TLC DOMAIN-CONTAINING PROTEIN"/>
    <property type="match status" value="1"/>
</dbReference>
<keyword evidence="3 6" id="KW-1133">Transmembrane helix</keyword>
<evidence type="ECO:0000256" key="5">
    <source>
        <dbReference type="PROSITE-ProRule" id="PRU00205"/>
    </source>
</evidence>
<feature type="transmembrane region" description="Helical" evidence="6">
    <location>
        <begin position="275"/>
        <end position="296"/>
    </location>
</feature>
<accession>A0A3M7SI83</accession>
<dbReference type="EMBL" id="REGN01001311">
    <property type="protein sequence ID" value="RNA35594.1"/>
    <property type="molecule type" value="Genomic_DNA"/>
</dbReference>
<feature type="transmembrane region" description="Helical" evidence="6">
    <location>
        <begin position="36"/>
        <end position="56"/>
    </location>
</feature>